<accession>A0A0M1N491</accession>
<dbReference type="Gene3D" id="6.10.340.10">
    <property type="match status" value="1"/>
</dbReference>
<dbReference type="RefSeq" id="WP_054404849.1">
    <property type="nucleotide sequence ID" value="NZ_LIUT01000006.1"/>
</dbReference>
<keyword evidence="10" id="KW-1185">Reference proteome</keyword>
<dbReference type="InterPro" id="IPR003660">
    <property type="entry name" value="HAMP_dom"/>
</dbReference>
<evidence type="ECO:0000256" key="2">
    <source>
        <dbReference type="ARBA" id="ARBA00022475"/>
    </source>
</evidence>
<name>A0A0M1N491_9BACL</name>
<dbReference type="InterPro" id="IPR050640">
    <property type="entry name" value="Bact_2-comp_sensor_kinase"/>
</dbReference>
<sequence>MRNRFKNPLRRMNIKQQMILLFLVLVIPLFALNAYGNSMAGQILKSHVTNAYIELNKQNFKLINRDIETVNKVTSTVIQNSQIQQLDTFAESTVLERVKNYERLEKMLLSFSQETDEREPVYYSLYVYDPDNNYFFAPYYPDRRKAGVYFFSDEQEKPAWFDEAVAMKGNGYLKRMANLSPPVQGRQDEETLSYVRAVNNIYKGGTIGVLVVTNLDARIGESLSTVSIPDGELYFTDWNDNILTSSVKDKAGKLELPPEANPGHSTIGVMDVITSDFIYVIDYNYVIQQKLVYKVPVKTLLAQQSEMKRVIQVISIAYFAVGLIIIFYFWQSLMTPLQKLAHFVRRYEPGNVVPETPYRRRKDEVSVLISTIYDMARRLNDLIHYKYDMDLKQKEAQLQLLYQQINPHLLYNTLESIYWKSTMEGNTESAEMIKDLSKLMKISLSRGRDLITLGEELEHAGAYMNLQLNRYDYQFTIKWDVPESLLTNHVPKIMLQPLLENAIIHGIKNMGEDGTIQISGHQEHDCCRIVIEDNGFRPVNYESIRRLLHDEAPDPSLGYGIRNIQERIRLHFGSRYGLQYEPREEGGTRVTITIPRTEPTTITTIGQEVS</sequence>
<dbReference type="InterPro" id="IPR010559">
    <property type="entry name" value="Sig_transdc_His_kin_internal"/>
</dbReference>
<evidence type="ECO:0000256" key="6">
    <source>
        <dbReference type="ARBA" id="ARBA00023136"/>
    </source>
</evidence>
<gene>
    <name evidence="9" type="ORF">AM231_24015</name>
</gene>
<dbReference type="OrthoDB" id="2641683at2"/>
<comment type="caution">
    <text evidence="9">The sequence shown here is derived from an EMBL/GenBank/DDBJ whole genome shotgun (WGS) entry which is preliminary data.</text>
</comment>
<dbReference type="SUPFAM" id="SSF158472">
    <property type="entry name" value="HAMP domain-like"/>
    <property type="match status" value="1"/>
</dbReference>
<dbReference type="CDD" id="cd18773">
    <property type="entry name" value="PDC1_HK_sensor"/>
    <property type="match status" value="1"/>
</dbReference>
<dbReference type="Proteomes" id="UP000036932">
    <property type="component" value="Unassembled WGS sequence"/>
</dbReference>
<reference evidence="10" key="1">
    <citation type="submission" date="2015-08" db="EMBL/GenBank/DDBJ databases">
        <title>Genome sequencing project for genomic taxonomy and phylogenomics of Bacillus-like bacteria.</title>
        <authorList>
            <person name="Liu B."/>
            <person name="Wang J."/>
            <person name="Zhu Y."/>
            <person name="Liu G."/>
            <person name="Chen Q."/>
            <person name="Chen Z."/>
            <person name="Lan J."/>
            <person name="Che J."/>
            <person name="Ge C."/>
            <person name="Shi H."/>
            <person name="Pan Z."/>
            <person name="Liu X."/>
        </authorList>
    </citation>
    <scope>NUCLEOTIDE SEQUENCE [LARGE SCALE GENOMIC DNA]</scope>
    <source>
        <strain evidence="10">FJAT-22460</strain>
    </source>
</reference>
<evidence type="ECO:0000256" key="3">
    <source>
        <dbReference type="ARBA" id="ARBA00022553"/>
    </source>
</evidence>
<comment type="subcellular location">
    <subcellularLocation>
        <location evidence="1">Cell membrane</location>
        <topology evidence="1">Multi-pass membrane protein</topology>
    </subcellularLocation>
</comment>
<evidence type="ECO:0000256" key="1">
    <source>
        <dbReference type="ARBA" id="ARBA00004651"/>
    </source>
</evidence>
<dbReference type="EMBL" id="LIUT01000006">
    <property type="protein sequence ID" value="KOR76987.1"/>
    <property type="molecule type" value="Genomic_DNA"/>
</dbReference>
<protein>
    <submittedName>
        <fullName evidence="9">Histidine kinase</fullName>
    </submittedName>
</protein>
<dbReference type="InterPro" id="IPR036890">
    <property type="entry name" value="HATPase_C_sf"/>
</dbReference>
<dbReference type="AlphaFoldDB" id="A0A0M1N491"/>
<keyword evidence="6 7" id="KW-0472">Membrane</keyword>
<keyword evidence="2" id="KW-1003">Cell membrane</keyword>
<evidence type="ECO:0000256" key="4">
    <source>
        <dbReference type="ARBA" id="ARBA00022679"/>
    </source>
</evidence>
<dbReference type="GO" id="GO:0000155">
    <property type="term" value="F:phosphorelay sensor kinase activity"/>
    <property type="evidence" value="ECO:0007669"/>
    <property type="project" value="InterPro"/>
</dbReference>
<feature type="domain" description="HAMP" evidence="8">
    <location>
        <begin position="331"/>
        <end position="384"/>
    </location>
</feature>
<evidence type="ECO:0000256" key="7">
    <source>
        <dbReference type="SAM" id="Phobius"/>
    </source>
</evidence>
<dbReference type="Pfam" id="PF02518">
    <property type="entry name" value="HATPase_c"/>
    <property type="match status" value="1"/>
</dbReference>
<dbReference type="Pfam" id="PF06580">
    <property type="entry name" value="His_kinase"/>
    <property type="match status" value="1"/>
</dbReference>
<keyword evidence="4" id="KW-0808">Transferase</keyword>
<evidence type="ECO:0000313" key="9">
    <source>
        <dbReference type="EMBL" id="KOR76987.1"/>
    </source>
</evidence>
<evidence type="ECO:0000256" key="5">
    <source>
        <dbReference type="ARBA" id="ARBA00022777"/>
    </source>
</evidence>
<dbReference type="InterPro" id="IPR003594">
    <property type="entry name" value="HATPase_dom"/>
</dbReference>
<dbReference type="PANTHER" id="PTHR34220">
    <property type="entry name" value="SENSOR HISTIDINE KINASE YPDA"/>
    <property type="match status" value="1"/>
</dbReference>
<dbReference type="SUPFAM" id="SSF55874">
    <property type="entry name" value="ATPase domain of HSP90 chaperone/DNA topoisomerase II/histidine kinase"/>
    <property type="match status" value="1"/>
</dbReference>
<dbReference type="PANTHER" id="PTHR34220:SF7">
    <property type="entry name" value="SENSOR HISTIDINE KINASE YPDA"/>
    <property type="match status" value="1"/>
</dbReference>
<proteinExistence type="predicted"/>
<keyword evidence="7" id="KW-0812">Transmembrane</keyword>
<evidence type="ECO:0000259" key="8">
    <source>
        <dbReference type="PROSITE" id="PS50885"/>
    </source>
</evidence>
<dbReference type="SMART" id="SM00387">
    <property type="entry name" value="HATPase_c"/>
    <property type="match status" value="1"/>
</dbReference>
<dbReference type="PROSITE" id="PS50885">
    <property type="entry name" value="HAMP"/>
    <property type="match status" value="1"/>
</dbReference>
<dbReference type="Gene3D" id="3.30.565.10">
    <property type="entry name" value="Histidine kinase-like ATPase, C-terminal domain"/>
    <property type="match status" value="1"/>
</dbReference>
<dbReference type="PATRIC" id="fig|1705565.3.peg.966"/>
<keyword evidence="5 9" id="KW-0418">Kinase</keyword>
<evidence type="ECO:0000313" key="10">
    <source>
        <dbReference type="Proteomes" id="UP000036932"/>
    </source>
</evidence>
<keyword evidence="3" id="KW-0597">Phosphoprotein</keyword>
<keyword evidence="7" id="KW-1133">Transmembrane helix</keyword>
<organism evidence="9 10">
    <name type="scientific">Paenibacillus solani</name>
    <dbReference type="NCBI Taxonomy" id="1705565"/>
    <lineage>
        <taxon>Bacteria</taxon>
        <taxon>Bacillati</taxon>
        <taxon>Bacillota</taxon>
        <taxon>Bacilli</taxon>
        <taxon>Bacillales</taxon>
        <taxon>Paenibacillaceae</taxon>
        <taxon>Paenibacillus</taxon>
    </lineage>
</organism>
<dbReference type="GO" id="GO:0005886">
    <property type="term" value="C:plasma membrane"/>
    <property type="evidence" value="ECO:0007669"/>
    <property type="project" value="UniProtKB-SubCell"/>
</dbReference>
<feature type="transmembrane region" description="Helical" evidence="7">
    <location>
        <begin position="310"/>
        <end position="330"/>
    </location>
</feature>